<feature type="domain" description="RNA-editing substrate-binding complex 7 protein" evidence="2">
    <location>
        <begin position="65"/>
        <end position="128"/>
    </location>
</feature>
<feature type="region of interest" description="Disordered" evidence="1">
    <location>
        <begin position="140"/>
        <end position="197"/>
    </location>
</feature>
<organism evidence="3 4">
    <name type="scientific">Novymonas esmeraldas</name>
    <dbReference type="NCBI Taxonomy" id="1808958"/>
    <lineage>
        <taxon>Eukaryota</taxon>
        <taxon>Discoba</taxon>
        <taxon>Euglenozoa</taxon>
        <taxon>Kinetoplastea</taxon>
        <taxon>Metakinetoplastina</taxon>
        <taxon>Trypanosomatida</taxon>
        <taxon>Trypanosomatidae</taxon>
        <taxon>Novymonas</taxon>
    </lineage>
</organism>
<protein>
    <recommendedName>
        <fullName evidence="2">RNA-editing substrate-binding complex 7 protein domain-containing protein</fullName>
    </recommendedName>
</protein>
<sequence length="197" mass="21972">MLRGTCLRVAWSLRRARPACAVALASSVADARHPLRHAARRVHTTETGRDTVSVGQHLYSVIAQFRRLVTETPQTVAERERLAVVAWNLLQSVSDEELETLPTRDVAEMFVAYTFFCSKWENRMGGPSKAMLAEYSDSAASSPTSKAEPSPPPCTIVERHDIVSKSETRTEAELVAQREDREVPLPRANPLDEILDF</sequence>
<dbReference type="Pfam" id="PF26165">
    <property type="entry name" value="RESC7"/>
    <property type="match status" value="1"/>
</dbReference>
<dbReference type="InterPro" id="IPR058774">
    <property type="entry name" value="RESC7"/>
</dbReference>
<evidence type="ECO:0000313" key="4">
    <source>
        <dbReference type="Proteomes" id="UP001430356"/>
    </source>
</evidence>
<dbReference type="AlphaFoldDB" id="A0AAW0F7M7"/>
<dbReference type="Proteomes" id="UP001430356">
    <property type="component" value="Unassembled WGS sequence"/>
</dbReference>
<proteinExistence type="predicted"/>
<keyword evidence="4" id="KW-1185">Reference proteome</keyword>
<feature type="compositionally biased region" description="Basic and acidic residues" evidence="1">
    <location>
        <begin position="157"/>
        <end position="184"/>
    </location>
</feature>
<gene>
    <name evidence="3" type="ORF">NESM_000169500</name>
</gene>
<evidence type="ECO:0000256" key="1">
    <source>
        <dbReference type="SAM" id="MobiDB-lite"/>
    </source>
</evidence>
<comment type="caution">
    <text evidence="3">The sequence shown here is derived from an EMBL/GenBank/DDBJ whole genome shotgun (WGS) entry which is preliminary data.</text>
</comment>
<reference evidence="3 4" key="1">
    <citation type="journal article" date="2021" name="MBio">
        <title>A New Model Trypanosomatid, Novymonas esmeraldas: Genomic Perception of Its 'Candidatus Pandoraea novymonadis' Endosymbiont.</title>
        <authorList>
            <person name="Zakharova A."/>
            <person name="Saura A."/>
            <person name="Butenko A."/>
            <person name="Podesvova L."/>
            <person name="Warmusova S."/>
            <person name="Kostygov A.Y."/>
            <person name="Nenarokova A."/>
            <person name="Lukes J."/>
            <person name="Opperdoes F.R."/>
            <person name="Yurchenko V."/>
        </authorList>
    </citation>
    <scope>NUCLEOTIDE SEQUENCE [LARGE SCALE GENOMIC DNA]</scope>
    <source>
        <strain evidence="3 4">E262AT.01</strain>
    </source>
</reference>
<evidence type="ECO:0000313" key="3">
    <source>
        <dbReference type="EMBL" id="KAK7201093.1"/>
    </source>
</evidence>
<accession>A0AAW0F7M7</accession>
<dbReference type="EMBL" id="JAECZO010000011">
    <property type="protein sequence ID" value="KAK7201093.1"/>
    <property type="molecule type" value="Genomic_DNA"/>
</dbReference>
<name>A0AAW0F7M7_9TRYP</name>
<evidence type="ECO:0000259" key="2">
    <source>
        <dbReference type="Pfam" id="PF26165"/>
    </source>
</evidence>